<proteinExistence type="predicted"/>
<organism evidence="2 3">
    <name type="scientific">Salinimonas marina</name>
    <dbReference type="NCBI Taxonomy" id="2785918"/>
    <lineage>
        <taxon>Bacteria</taxon>
        <taxon>Pseudomonadati</taxon>
        <taxon>Pseudomonadota</taxon>
        <taxon>Gammaproteobacteria</taxon>
        <taxon>Alteromonadales</taxon>
        <taxon>Alteromonadaceae</taxon>
        <taxon>Alteromonas/Salinimonas group</taxon>
        <taxon>Salinimonas</taxon>
    </lineage>
</organism>
<protein>
    <submittedName>
        <fullName evidence="2">Uncharacterized protein</fullName>
    </submittedName>
</protein>
<feature type="transmembrane region" description="Helical" evidence="1">
    <location>
        <begin position="12"/>
        <end position="31"/>
    </location>
</feature>
<name>A0A7S9DZT2_9ALTE</name>
<reference evidence="2 3" key="1">
    <citation type="submission" date="2020-11" db="EMBL/GenBank/DDBJ databases">
        <title>Complete genome sequence for Salinimonas sp. strain G2-b.</title>
        <authorList>
            <person name="Park S.-J."/>
        </authorList>
    </citation>
    <scope>NUCLEOTIDE SEQUENCE [LARGE SCALE GENOMIC DNA]</scope>
    <source>
        <strain evidence="2 3">G2-b</strain>
    </source>
</reference>
<accession>A0A7S9DZT2</accession>
<evidence type="ECO:0000313" key="3">
    <source>
        <dbReference type="Proteomes" id="UP000595095"/>
    </source>
</evidence>
<keyword evidence="1" id="KW-0472">Membrane</keyword>
<dbReference type="EMBL" id="CP064795">
    <property type="protein sequence ID" value="QPG06956.1"/>
    <property type="molecule type" value="Genomic_DNA"/>
</dbReference>
<sequence length="67" mass="7184">MNKLDEIFTDLSVLVVLVVVAFMASVLLTIYSKVALNIAPDIGTAIELTLEEVSVVFQSLSNVVSSI</sequence>
<evidence type="ECO:0000313" key="2">
    <source>
        <dbReference type="EMBL" id="QPG06956.1"/>
    </source>
</evidence>
<dbReference type="RefSeq" id="WP_195812028.1">
    <property type="nucleotide sequence ID" value="NZ_CP064795.1"/>
</dbReference>
<keyword evidence="1" id="KW-0812">Transmembrane</keyword>
<evidence type="ECO:0000256" key="1">
    <source>
        <dbReference type="SAM" id="Phobius"/>
    </source>
</evidence>
<dbReference type="AlphaFoldDB" id="A0A7S9DZT2"/>
<dbReference type="KEGG" id="smaa:IT774_07585"/>
<gene>
    <name evidence="2" type="ORF">IT774_07585</name>
</gene>
<keyword evidence="3" id="KW-1185">Reference proteome</keyword>
<keyword evidence="1" id="KW-1133">Transmembrane helix</keyword>
<dbReference type="Proteomes" id="UP000595095">
    <property type="component" value="Chromosome"/>
</dbReference>